<dbReference type="Proteomes" id="UP000789901">
    <property type="component" value="Unassembled WGS sequence"/>
</dbReference>
<dbReference type="EMBL" id="CAJVQB010147002">
    <property type="protein sequence ID" value="CAG8855218.1"/>
    <property type="molecule type" value="Genomic_DNA"/>
</dbReference>
<comment type="caution">
    <text evidence="2">The sequence shown here is derived from an EMBL/GenBank/DDBJ whole genome shotgun (WGS) entry which is preliminary data.</text>
</comment>
<sequence length="57" mass="6712">VQNKVSYESLHNNETDTNRADKDRLIVSAIILIMWMLHAIMCQDPIVLQYNIWPVAW</sequence>
<name>A0ABN7XIT8_GIGMA</name>
<proteinExistence type="predicted"/>
<reference evidence="2 3" key="1">
    <citation type="submission" date="2021-06" db="EMBL/GenBank/DDBJ databases">
        <authorList>
            <person name="Kallberg Y."/>
            <person name="Tangrot J."/>
            <person name="Rosling A."/>
        </authorList>
    </citation>
    <scope>NUCLEOTIDE SEQUENCE [LARGE SCALE GENOMIC DNA]</scope>
    <source>
        <strain evidence="2 3">120-4 pot B 10/14</strain>
    </source>
</reference>
<keyword evidence="3" id="KW-1185">Reference proteome</keyword>
<protein>
    <submittedName>
        <fullName evidence="2">43864_t:CDS:1</fullName>
    </submittedName>
</protein>
<accession>A0ABN7XIT8</accession>
<keyword evidence="1" id="KW-0472">Membrane</keyword>
<keyword evidence="1" id="KW-0812">Transmembrane</keyword>
<evidence type="ECO:0000313" key="3">
    <source>
        <dbReference type="Proteomes" id="UP000789901"/>
    </source>
</evidence>
<feature type="transmembrane region" description="Helical" evidence="1">
    <location>
        <begin position="25"/>
        <end position="42"/>
    </location>
</feature>
<evidence type="ECO:0000256" key="1">
    <source>
        <dbReference type="SAM" id="Phobius"/>
    </source>
</evidence>
<feature type="non-terminal residue" evidence="2">
    <location>
        <position position="57"/>
    </location>
</feature>
<feature type="non-terminal residue" evidence="2">
    <location>
        <position position="1"/>
    </location>
</feature>
<organism evidence="2 3">
    <name type="scientific">Gigaspora margarita</name>
    <dbReference type="NCBI Taxonomy" id="4874"/>
    <lineage>
        <taxon>Eukaryota</taxon>
        <taxon>Fungi</taxon>
        <taxon>Fungi incertae sedis</taxon>
        <taxon>Mucoromycota</taxon>
        <taxon>Glomeromycotina</taxon>
        <taxon>Glomeromycetes</taxon>
        <taxon>Diversisporales</taxon>
        <taxon>Gigasporaceae</taxon>
        <taxon>Gigaspora</taxon>
    </lineage>
</organism>
<keyword evidence="1" id="KW-1133">Transmembrane helix</keyword>
<gene>
    <name evidence="2" type="ORF">GMARGA_LOCUS44039</name>
</gene>
<evidence type="ECO:0000313" key="2">
    <source>
        <dbReference type="EMBL" id="CAG8855218.1"/>
    </source>
</evidence>